<gene>
    <name evidence="2" type="ORF">HERI1096_LOCUS17583</name>
</gene>
<evidence type="ECO:0000256" key="1">
    <source>
        <dbReference type="SAM" id="MobiDB-lite"/>
    </source>
</evidence>
<evidence type="ECO:0000313" key="2">
    <source>
        <dbReference type="EMBL" id="CAE0116898.1"/>
    </source>
</evidence>
<dbReference type="EMBL" id="HBHX01031568">
    <property type="protein sequence ID" value="CAE0116898.1"/>
    <property type="molecule type" value="Transcribed_RNA"/>
</dbReference>
<evidence type="ECO:0008006" key="3">
    <source>
        <dbReference type="Google" id="ProtNLM"/>
    </source>
</evidence>
<dbReference type="CDD" id="cd09487">
    <property type="entry name" value="SAM_superfamily"/>
    <property type="match status" value="1"/>
</dbReference>
<dbReference type="AlphaFoldDB" id="A0A7S3EYV6"/>
<feature type="region of interest" description="Disordered" evidence="1">
    <location>
        <begin position="189"/>
        <end position="235"/>
    </location>
</feature>
<proteinExistence type="predicted"/>
<name>A0A7S3EYV6_9EUKA</name>
<reference evidence="2" key="1">
    <citation type="submission" date="2021-01" db="EMBL/GenBank/DDBJ databases">
        <authorList>
            <person name="Corre E."/>
            <person name="Pelletier E."/>
            <person name="Niang G."/>
            <person name="Scheremetjew M."/>
            <person name="Finn R."/>
            <person name="Kale V."/>
            <person name="Holt S."/>
            <person name="Cochrane G."/>
            <person name="Meng A."/>
            <person name="Brown T."/>
            <person name="Cohen L."/>
        </authorList>
    </citation>
    <scope>NUCLEOTIDE SEQUENCE</scope>
    <source>
        <strain evidence="2">CCMP281</strain>
    </source>
</reference>
<dbReference type="Gene3D" id="1.10.150.50">
    <property type="entry name" value="Transcription Factor, Ets-1"/>
    <property type="match status" value="1"/>
</dbReference>
<sequence>MISEPIAPRRTAGSFIPSDFIVLSDTTSDIGMSSMILPHTAKRKLDDIDGMAAVRLALEALRLEIYADAFEEAGYDDLAFIQSMGQDDLKTLGEVVQMKPGHFHKLCDWLPDLDTRIAALSTAIIPQASTANSRTLHLSCKSPTGYTNVFKHPSGCFKARQPGGTRIIGSFETAIDAAVAYADAVAERKCESKGDEGDDRDEQQEPKLIKMSVKQSSWPTVAGQAPPRDALPPDVADDVEASEVYAAIKRLKAEGVERKLSVHGYEMSYHLRGNAGAKAVGGYWVAKAAPIQTRGGDVITFPGGQVRSEIDIKLILTERARARACAWEPPLKDAEIEVEVEDEHTPQGPEWRRAKVTRVCPDLSIEATIVRPDGKLDIQFVEEYSRTEEGTEWRRV</sequence>
<dbReference type="SUPFAM" id="SSF47769">
    <property type="entry name" value="SAM/Pointed domain"/>
    <property type="match status" value="1"/>
</dbReference>
<accession>A0A7S3EYV6</accession>
<protein>
    <recommendedName>
        <fullName evidence="3">AP2/ERF domain-containing protein</fullName>
    </recommendedName>
</protein>
<dbReference type="InterPro" id="IPR013761">
    <property type="entry name" value="SAM/pointed_sf"/>
</dbReference>
<organism evidence="2">
    <name type="scientific">Haptolina ericina</name>
    <dbReference type="NCBI Taxonomy" id="156174"/>
    <lineage>
        <taxon>Eukaryota</taxon>
        <taxon>Haptista</taxon>
        <taxon>Haptophyta</taxon>
        <taxon>Prymnesiophyceae</taxon>
        <taxon>Prymnesiales</taxon>
        <taxon>Prymnesiaceae</taxon>
        <taxon>Haptolina</taxon>
    </lineage>
</organism>